<dbReference type="RefSeq" id="WP_250139966.1">
    <property type="nucleotide sequence ID" value="NZ_JALIQP010000002.1"/>
</dbReference>
<dbReference type="InterPro" id="IPR052898">
    <property type="entry name" value="ACAD10-like"/>
</dbReference>
<name>A0ABD5PSB8_9EURY</name>
<dbReference type="Pfam" id="PF01636">
    <property type="entry name" value="APH"/>
    <property type="match status" value="1"/>
</dbReference>
<comment type="caution">
    <text evidence="2">The sequence shown here is derived from an EMBL/GenBank/DDBJ whole genome shotgun (WGS) entry which is preliminary data.</text>
</comment>
<evidence type="ECO:0000313" key="2">
    <source>
        <dbReference type="EMBL" id="MFC4543358.1"/>
    </source>
</evidence>
<evidence type="ECO:0000313" key="3">
    <source>
        <dbReference type="Proteomes" id="UP001595898"/>
    </source>
</evidence>
<gene>
    <name evidence="2" type="ORF">ACFO5R_15620</name>
</gene>
<dbReference type="InterPro" id="IPR041726">
    <property type="entry name" value="ACAD10_11_N"/>
</dbReference>
<dbReference type="Gene3D" id="3.30.200.20">
    <property type="entry name" value="Phosphorylase Kinase, domain 1"/>
    <property type="match status" value="1"/>
</dbReference>
<dbReference type="SUPFAM" id="SSF56112">
    <property type="entry name" value="Protein kinase-like (PK-like)"/>
    <property type="match status" value="1"/>
</dbReference>
<protein>
    <submittedName>
        <fullName evidence="2">Phosphotransferase family protein</fullName>
    </submittedName>
</protein>
<dbReference type="InterPro" id="IPR011009">
    <property type="entry name" value="Kinase-like_dom_sf"/>
</dbReference>
<organism evidence="2 3">
    <name type="scientific">Halosolutus amylolyticus</name>
    <dbReference type="NCBI Taxonomy" id="2932267"/>
    <lineage>
        <taxon>Archaea</taxon>
        <taxon>Methanobacteriati</taxon>
        <taxon>Methanobacteriota</taxon>
        <taxon>Stenosarchaea group</taxon>
        <taxon>Halobacteria</taxon>
        <taxon>Halobacteriales</taxon>
        <taxon>Natrialbaceae</taxon>
        <taxon>Halosolutus</taxon>
    </lineage>
</organism>
<dbReference type="Proteomes" id="UP001595898">
    <property type="component" value="Unassembled WGS sequence"/>
</dbReference>
<dbReference type="PANTHER" id="PTHR47829">
    <property type="entry name" value="HYDROLASE, PUTATIVE (AFU_ORTHOLOGUE AFUA_1G12880)-RELATED"/>
    <property type="match status" value="1"/>
</dbReference>
<dbReference type="Gene3D" id="3.90.1200.10">
    <property type="match status" value="1"/>
</dbReference>
<evidence type="ECO:0000259" key="1">
    <source>
        <dbReference type="Pfam" id="PF01636"/>
    </source>
</evidence>
<reference evidence="2 3" key="1">
    <citation type="journal article" date="2019" name="Int. J. Syst. Evol. Microbiol.">
        <title>The Global Catalogue of Microorganisms (GCM) 10K type strain sequencing project: providing services to taxonomists for standard genome sequencing and annotation.</title>
        <authorList>
            <consortium name="The Broad Institute Genomics Platform"/>
            <consortium name="The Broad Institute Genome Sequencing Center for Infectious Disease"/>
            <person name="Wu L."/>
            <person name="Ma J."/>
        </authorList>
    </citation>
    <scope>NUCLEOTIDE SEQUENCE [LARGE SCALE GENOMIC DNA]</scope>
    <source>
        <strain evidence="2 3">WLHS5</strain>
    </source>
</reference>
<sequence length="353" mass="40755">MSEDYYERLVDEDALAAYLEDHLGSVDDYAVERHEEGHSNETLYVTWGDQDLVIRRPPPGETADTAHDVLREYRVTNALVETDVPVPEPLLACEDHDVIGSDFYVMEQLEGDVLRLEEPDRFADPASRERIGEELVDTLASIHDVDYEAVGLGEFGHPEGYTERQVERWGQQLMWAFDVTVEEREVPALYEVGSWLQEHCPEEHPHTLVHGDYKLDNVMYGPDESPELVGVFDWEMATLGDPRADLGWMLSYWRDAKDPEPTVPELTATFMEREGYPTRRELVDRWEAGTGYEFEHERFYRALAVYKLAALGEMFFRRYLEGNSDDPMYPKMEDRVPALANRAMRIIEGDEPL</sequence>
<dbReference type="InterPro" id="IPR002575">
    <property type="entry name" value="Aminoglycoside_PTrfase"/>
</dbReference>
<feature type="domain" description="Aminoglycoside phosphotransferase" evidence="1">
    <location>
        <begin position="31"/>
        <end position="282"/>
    </location>
</feature>
<keyword evidence="3" id="KW-1185">Reference proteome</keyword>
<dbReference type="PANTHER" id="PTHR47829:SF1">
    <property type="entry name" value="HAD FAMILY PHOSPHATASE"/>
    <property type="match status" value="1"/>
</dbReference>
<dbReference type="CDD" id="cd05154">
    <property type="entry name" value="ACAD10_11_N-like"/>
    <property type="match status" value="1"/>
</dbReference>
<dbReference type="AlphaFoldDB" id="A0ABD5PSB8"/>
<accession>A0ABD5PSB8</accession>
<proteinExistence type="predicted"/>
<dbReference type="EMBL" id="JBHSFA010000007">
    <property type="protein sequence ID" value="MFC4543358.1"/>
    <property type="molecule type" value="Genomic_DNA"/>
</dbReference>